<sequence>MATGVTFHGPGASGALLPERVEAGARTNETCWVTCLTYFHHAYVWASSSAFLSPHTQARYLNGADATTRVSPKTHILTPAPCPLPPPPLRSSWTPLSVQTRLHH</sequence>
<gene>
    <name evidence="2" type="ORF">PLEPLA_LOCUS30870</name>
</gene>
<organism evidence="2 3">
    <name type="scientific">Pleuronectes platessa</name>
    <name type="common">European plaice</name>
    <dbReference type="NCBI Taxonomy" id="8262"/>
    <lineage>
        <taxon>Eukaryota</taxon>
        <taxon>Metazoa</taxon>
        <taxon>Chordata</taxon>
        <taxon>Craniata</taxon>
        <taxon>Vertebrata</taxon>
        <taxon>Euteleostomi</taxon>
        <taxon>Actinopterygii</taxon>
        <taxon>Neopterygii</taxon>
        <taxon>Teleostei</taxon>
        <taxon>Neoteleostei</taxon>
        <taxon>Acanthomorphata</taxon>
        <taxon>Carangaria</taxon>
        <taxon>Pleuronectiformes</taxon>
        <taxon>Pleuronectoidei</taxon>
        <taxon>Pleuronectidae</taxon>
        <taxon>Pleuronectes</taxon>
    </lineage>
</organism>
<name>A0A9N7YZ83_PLEPL</name>
<feature type="region of interest" description="Disordered" evidence="1">
    <location>
        <begin position="77"/>
        <end position="104"/>
    </location>
</feature>
<keyword evidence="3" id="KW-1185">Reference proteome</keyword>
<comment type="caution">
    <text evidence="2">The sequence shown here is derived from an EMBL/GenBank/DDBJ whole genome shotgun (WGS) entry which is preliminary data.</text>
</comment>
<evidence type="ECO:0000256" key="1">
    <source>
        <dbReference type="SAM" id="MobiDB-lite"/>
    </source>
</evidence>
<dbReference type="AlphaFoldDB" id="A0A9N7YZ83"/>
<evidence type="ECO:0000313" key="3">
    <source>
        <dbReference type="Proteomes" id="UP001153269"/>
    </source>
</evidence>
<dbReference type="Proteomes" id="UP001153269">
    <property type="component" value="Unassembled WGS sequence"/>
</dbReference>
<reference evidence="2" key="1">
    <citation type="submission" date="2020-03" db="EMBL/GenBank/DDBJ databases">
        <authorList>
            <person name="Weist P."/>
        </authorList>
    </citation>
    <scope>NUCLEOTIDE SEQUENCE</scope>
</reference>
<dbReference type="EMBL" id="CADEAL010003002">
    <property type="protein sequence ID" value="CAB1443155.1"/>
    <property type="molecule type" value="Genomic_DNA"/>
</dbReference>
<protein>
    <submittedName>
        <fullName evidence="2">Uncharacterized protein</fullName>
    </submittedName>
</protein>
<evidence type="ECO:0000313" key="2">
    <source>
        <dbReference type="EMBL" id="CAB1443155.1"/>
    </source>
</evidence>
<accession>A0A9N7YZ83</accession>
<proteinExistence type="predicted"/>
<feature type="compositionally biased region" description="Pro residues" evidence="1">
    <location>
        <begin position="80"/>
        <end position="89"/>
    </location>
</feature>